<dbReference type="Gene3D" id="3.30.530.20">
    <property type="match status" value="1"/>
</dbReference>
<dbReference type="PANTHER" id="PTHR34560">
    <property type="entry name" value="POLYKETIDE CYCLASE/DEHYDRASE/LIPID TRANSPORT SUPERFAMILY PROTEIN"/>
    <property type="match status" value="1"/>
</dbReference>
<keyword evidence="2" id="KW-1185">Reference proteome</keyword>
<organism evidence="1 2">
    <name type="scientific">Fistulifera solaris</name>
    <name type="common">Oleaginous diatom</name>
    <dbReference type="NCBI Taxonomy" id="1519565"/>
    <lineage>
        <taxon>Eukaryota</taxon>
        <taxon>Sar</taxon>
        <taxon>Stramenopiles</taxon>
        <taxon>Ochrophyta</taxon>
        <taxon>Bacillariophyta</taxon>
        <taxon>Bacillariophyceae</taxon>
        <taxon>Bacillariophycidae</taxon>
        <taxon>Naviculales</taxon>
        <taxon>Naviculaceae</taxon>
        <taxon>Fistulifera</taxon>
    </lineage>
</organism>
<name>A0A1Z5J558_FISSO</name>
<reference evidence="1 2" key="1">
    <citation type="journal article" date="2015" name="Plant Cell">
        <title>Oil accumulation by the oleaginous diatom Fistulifera solaris as revealed by the genome and transcriptome.</title>
        <authorList>
            <person name="Tanaka T."/>
            <person name="Maeda Y."/>
            <person name="Veluchamy A."/>
            <person name="Tanaka M."/>
            <person name="Abida H."/>
            <person name="Marechal E."/>
            <person name="Bowler C."/>
            <person name="Muto M."/>
            <person name="Sunaga Y."/>
            <person name="Tanaka M."/>
            <person name="Yoshino T."/>
            <person name="Taniguchi T."/>
            <person name="Fukuda Y."/>
            <person name="Nemoto M."/>
            <person name="Matsumoto M."/>
            <person name="Wong P.S."/>
            <person name="Aburatani S."/>
            <person name="Fujibuchi W."/>
        </authorList>
    </citation>
    <scope>NUCLEOTIDE SEQUENCE [LARGE SCALE GENOMIC DNA]</scope>
    <source>
        <strain evidence="1 2">JPCC DA0580</strain>
    </source>
</reference>
<dbReference type="SUPFAM" id="SSF55961">
    <property type="entry name" value="Bet v1-like"/>
    <property type="match status" value="1"/>
</dbReference>
<dbReference type="InParanoid" id="A0A1Z5J558"/>
<accession>A0A1Z5J558</accession>
<gene>
    <name evidence="1" type="ORF">FisN_17Lh173</name>
</gene>
<sequence>MGDLSIRVSDDDLMKKAKELVAVERYLEAARYLREVQDVTKLTTQFRHALLWADEMESRLKREQEGAFVSHGWKKEGEAHVNYDFMTYHKIDSNNRLTVRIELILESSMVVPLLAVLNETNLYSEWMPSWKHPRVGLRQSKMLHEFGRGNQIVQVTVDMPFPIATREVVQHAVSIDAIEEAAAILIRVKDLPPGYFDDDISIPEPAKGVVRIDFDAGIVIRACPNDHDLLKRSKRKYPENEHKVLVTIEKSIDAHVNYVPLSIINFFTRQVIKQMLVSLLDVATDIQTGNREKHAAAIQAKEELYGWVTNRVESMFAKFDSGSKD</sequence>
<dbReference type="OrthoDB" id="17317at2759"/>
<dbReference type="AlphaFoldDB" id="A0A1Z5J558"/>
<protein>
    <recommendedName>
        <fullName evidence="3">START domain-containing protein</fullName>
    </recommendedName>
</protein>
<evidence type="ECO:0008006" key="3">
    <source>
        <dbReference type="Google" id="ProtNLM"/>
    </source>
</evidence>
<proteinExistence type="predicted"/>
<comment type="caution">
    <text evidence="1">The sequence shown here is derived from an EMBL/GenBank/DDBJ whole genome shotgun (WGS) entry which is preliminary data.</text>
</comment>
<dbReference type="PANTHER" id="PTHR34560:SF1">
    <property type="entry name" value="START DOMAIN-CONTAINING PROTEIN"/>
    <property type="match status" value="1"/>
</dbReference>
<dbReference type="InterPro" id="IPR023393">
    <property type="entry name" value="START-like_dom_sf"/>
</dbReference>
<dbReference type="EMBL" id="BDSP01000002">
    <property type="protein sequence ID" value="GAX09213.1"/>
    <property type="molecule type" value="Genomic_DNA"/>
</dbReference>
<evidence type="ECO:0000313" key="2">
    <source>
        <dbReference type="Proteomes" id="UP000198406"/>
    </source>
</evidence>
<dbReference type="Proteomes" id="UP000198406">
    <property type="component" value="Unassembled WGS sequence"/>
</dbReference>
<evidence type="ECO:0000313" key="1">
    <source>
        <dbReference type="EMBL" id="GAX09213.1"/>
    </source>
</evidence>